<gene>
    <name evidence="1" type="ORF">PLEPLA_LOCUS8032</name>
</gene>
<name>A0A9N7TWJ8_PLEPL</name>
<evidence type="ECO:0000313" key="2">
    <source>
        <dbReference type="Proteomes" id="UP001153269"/>
    </source>
</evidence>
<proteinExistence type="predicted"/>
<protein>
    <submittedName>
        <fullName evidence="1">Uncharacterized protein</fullName>
    </submittedName>
</protein>
<reference evidence="1" key="1">
    <citation type="submission" date="2020-03" db="EMBL/GenBank/DDBJ databases">
        <authorList>
            <person name="Weist P."/>
        </authorList>
    </citation>
    <scope>NUCLEOTIDE SEQUENCE</scope>
</reference>
<accession>A0A9N7TWJ8</accession>
<organism evidence="1 2">
    <name type="scientific">Pleuronectes platessa</name>
    <name type="common">European plaice</name>
    <dbReference type="NCBI Taxonomy" id="8262"/>
    <lineage>
        <taxon>Eukaryota</taxon>
        <taxon>Metazoa</taxon>
        <taxon>Chordata</taxon>
        <taxon>Craniata</taxon>
        <taxon>Vertebrata</taxon>
        <taxon>Euteleostomi</taxon>
        <taxon>Actinopterygii</taxon>
        <taxon>Neopterygii</taxon>
        <taxon>Teleostei</taxon>
        <taxon>Neoteleostei</taxon>
        <taxon>Acanthomorphata</taxon>
        <taxon>Carangaria</taxon>
        <taxon>Pleuronectiformes</taxon>
        <taxon>Pleuronectoidei</taxon>
        <taxon>Pleuronectidae</taxon>
        <taxon>Pleuronectes</taxon>
    </lineage>
</organism>
<dbReference type="Proteomes" id="UP001153269">
    <property type="component" value="Unassembled WGS sequence"/>
</dbReference>
<dbReference type="EMBL" id="CADEAL010000438">
    <property type="protein sequence ID" value="CAB1420157.1"/>
    <property type="molecule type" value="Genomic_DNA"/>
</dbReference>
<comment type="caution">
    <text evidence="1">The sequence shown here is derived from an EMBL/GenBank/DDBJ whole genome shotgun (WGS) entry which is preliminary data.</text>
</comment>
<keyword evidence="2" id="KW-1185">Reference proteome</keyword>
<evidence type="ECO:0000313" key="1">
    <source>
        <dbReference type="EMBL" id="CAB1420157.1"/>
    </source>
</evidence>
<sequence length="159" mass="17552">MRAARKALRGATERHAEGVPRWRGRSYLSVSVKTEKHTLAFSVLHREVLIRWHFTASLVRGLSFSCTAGRCPSPALKAGRWRGPGTRSAAATLDACRALLADHLSYGDCWGNPLFACTLRCASAGAYQLTENWCGPGESDWPRWVLTRCDFCPTLKTGD</sequence>
<dbReference type="AlphaFoldDB" id="A0A9N7TWJ8"/>